<keyword evidence="4" id="KW-1185">Reference proteome</keyword>
<feature type="domain" description="GRIP" evidence="2">
    <location>
        <begin position="1"/>
        <end position="36"/>
    </location>
</feature>
<evidence type="ECO:0000256" key="1">
    <source>
        <dbReference type="SAM" id="MobiDB-lite"/>
    </source>
</evidence>
<gene>
    <name evidence="3" type="ORF">PHMEG_00041566</name>
</gene>
<dbReference type="OrthoDB" id="1926336at2759"/>
<evidence type="ECO:0000259" key="2">
    <source>
        <dbReference type="PROSITE" id="PS50913"/>
    </source>
</evidence>
<evidence type="ECO:0000313" key="3">
    <source>
        <dbReference type="EMBL" id="OWY90345.1"/>
    </source>
</evidence>
<dbReference type="EMBL" id="NBNE01023210">
    <property type="protein sequence ID" value="OWY90345.1"/>
    <property type="molecule type" value="Genomic_DNA"/>
</dbReference>
<dbReference type="PROSITE" id="PS50913">
    <property type="entry name" value="GRIP"/>
    <property type="match status" value="1"/>
</dbReference>
<reference evidence="4" key="1">
    <citation type="submission" date="2017-03" db="EMBL/GenBank/DDBJ databases">
        <title>Phytopthora megakarya and P. palmivora, two closely related causual agents of cacao black pod achieved similar genome size and gene model numbers by different mechanisms.</title>
        <authorList>
            <person name="Ali S."/>
            <person name="Shao J."/>
            <person name="Larry D.J."/>
            <person name="Kronmiller B."/>
            <person name="Shen D."/>
            <person name="Strem M.D."/>
            <person name="Melnick R.L."/>
            <person name="Guiltinan M.J."/>
            <person name="Tyler B.M."/>
            <person name="Meinhardt L.W."/>
            <person name="Bailey B.A."/>
        </authorList>
    </citation>
    <scope>NUCLEOTIDE SEQUENCE [LARGE SCALE GENOMIC DNA]</scope>
    <source>
        <strain evidence="4">zdho120</strain>
    </source>
</reference>
<comment type="caution">
    <text evidence="3">The sequence shown here is derived from an EMBL/GenBank/DDBJ whole genome shotgun (WGS) entry which is preliminary data.</text>
</comment>
<accession>A0A225UBC2</accession>
<dbReference type="Pfam" id="PF01465">
    <property type="entry name" value="GRIP"/>
    <property type="match status" value="1"/>
</dbReference>
<dbReference type="InterPro" id="IPR000237">
    <property type="entry name" value="GRIP_dom"/>
</dbReference>
<protein>
    <recommendedName>
        <fullName evidence="2">GRIP domain-containing protein</fullName>
    </recommendedName>
</protein>
<proteinExistence type="predicted"/>
<sequence length="120" mass="12370">MKYIESQVPSEKEQLVPVISTLLSFSPQEHQKVMAAHSKANDEGAGLFGGVFSLFGGGTGAAPPPKPLAAPHNFKPSPTTAKSNTTGAALGSKDKNGVLSFGSDPSDDEEFATPLNPFAA</sequence>
<feature type="region of interest" description="Disordered" evidence="1">
    <location>
        <begin position="59"/>
        <end position="120"/>
    </location>
</feature>
<feature type="compositionally biased region" description="Polar residues" evidence="1">
    <location>
        <begin position="76"/>
        <end position="87"/>
    </location>
</feature>
<dbReference type="Proteomes" id="UP000198211">
    <property type="component" value="Unassembled WGS sequence"/>
</dbReference>
<dbReference type="STRING" id="4795.A0A225UBC2"/>
<organism evidence="3 4">
    <name type="scientific">Phytophthora megakarya</name>
    <dbReference type="NCBI Taxonomy" id="4795"/>
    <lineage>
        <taxon>Eukaryota</taxon>
        <taxon>Sar</taxon>
        <taxon>Stramenopiles</taxon>
        <taxon>Oomycota</taxon>
        <taxon>Peronosporomycetes</taxon>
        <taxon>Peronosporales</taxon>
        <taxon>Peronosporaceae</taxon>
        <taxon>Phytophthora</taxon>
    </lineage>
</organism>
<evidence type="ECO:0000313" key="4">
    <source>
        <dbReference type="Proteomes" id="UP000198211"/>
    </source>
</evidence>
<dbReference type="AlphaFoldDB" id="A0A225UBC2"/>
<name>A0A225UBC2_9STRA</name>